<dbReference type="PROSITE" id="PS51257">
    <property type="entry name" value="PROKAR_LIPOPROTEIN"/>
    <property type="match status" value="1"/>
</dbReference>
<feature type="domain" description="MacB-like periplasmic core" evidence="8">
    <location>
        <begin position="20"/>
        <end position="248"/>
    </location>
</feature>
<feature type="domain" description="ABC3 transporter permease C-terminal" evidence="7">
    <location>
        <begin position="297"/>
        <end position="410"/>
    </location>
</feature>
<evidence type="ECO:0000256" key="3">
    <source>
        <dbReference type="ARBA" id="ARBA00022692"/>
    </source>
</evidence>
<dbReference type="InterPro" id="IPR003838">
    <property type="entry name" value="ABC3_permease_C"/>
</dbReference>
<dbReference type="InterPro" id="IPR025857">
    <property type="entry name" value="MacB_PCD"/>
</dbReference>
<evidence type="ECO:0000256" key="1">
    <source>
        <dbReference type="ARBA" id="ARBA00004651"/>
    </source>
</evidence>
<sequence>MLKNYLITTLRNFRRNTVNTVINVSGLTLSLACCIVIYAFVKHEYSFDHWHEKADRTFRVVSEYQSNGGTDYNGYVSYPVAEALRQEFADMETATRVIMGQDEVVKIQEGSSAPKLFQEEDAVYTDEFFLKTFDYQLLAAQSDNLLSTPEEVVLTRELADKFYGNSFRGKYEELLGKTLMISQRPYQITGVLEDPPRNTSVTFHMLLPLKDYEKRNEWLQNWDNTSSDWSTFVTLPEGQSPAQFEERLAIIPEKYFKGEDASRHTYLLQPLPEVHTDEQYGGTNYPAPAILIVAFVTMGIIVLLTACINFINLATAQSVKRAKEIGIRKALGSLKWQLMLQFMSETFLLSLIASVLAYAIAREFVQVFNQYLSVVIDYGLTLDMSVLYFLVGLILVVTCMAGYYPARVLSGFRPVEALKQSINAKQAGFAGKFSLRKTLVVTQFVISQLLIIGTIIVASQMRYVRERDLGFATDDVAVLFVPGGDVQGRETFRNKLTAQAAISEVSFNTGPPMSSGNNWTDIYNPAQGEESRFGINQKRVDPQYLSTFEIELLAGRNLREEDEVLAEDSTNEYNVLINEKAMRQLGFASPAEALDQMMYTYGQRKAKVVGVIEDFINAPLQEEIYPCMLHSRGTYVWMASIKLTTPQPVHELTFMKEAWQEIFPDHFYNAMTLDEYFRYGAFYVIEDLMYQGFRLFAFIAIAIGCMGLYGLISYLALQRRKEIGVRKTLGASIQQILYLFSKEFTWLVLLAFIIAAPVGYFAMQAWLETFVDKIPITPIYFALAFLVSILITLVTVGYKSLHAALANPVESLRNE</sequence>
<gene>
    <name evidence="9" type="ORF">K4G66_09300</name>
</gene>
<dbReference type="InterPro" id="IPR050250">
    <property type="entry name" value="Macrolide_Exporter_MacB"/>
</dbReference>
<dbReference type="Pfam" id="PF12704">
    <property type="entry name" value="MacB_PCD"/>
    <property type="match status" value="1"/>
</dbReference>
<feature type="transmembrane region" description="Helical" evidence="6">
    <location>
        <begin position="695"/>
        <end position="717"/>
    </location>
</feature>
<dbReference type="PANTHER" id="PTHR30572:SF18">
    <property type="entry name" value="ABC-TYPE MACROLIDE FAMILY EXPORT SYSTEM PERMEASE COMPONENT 2"/>
    <property type="match status" value="1"/>
</dbReference>
<dbReference type="EMBL" id="CP120682">
    <property type="protein sequence ID" value="WKN38898.1"/>
    <property type="molecule type" value="Genomic_DNA"/>
</dbReference>
<evidence type="ECO:0000256" key="4">
    <source>
        <dbReference type="ARBA" id="ARBA00022989"/>
    </source>
</evidence>
<feature type="transmembrane region" description="Helical" evidence="6">
    <location>
        <begin position="779"/>
        <end position="798"/>
    </location>
</feature>
<feature type="transmembrane region" description="Helical" evidence="6">
    <location>
        <begin position="289"/>
        <end position="315"/>
    </location>
</feature>
<feature type="transmembrane region" description="Helical" evidence="6">
    <location>
        <begin position="386"/>
        <end position="404"/>
    </location>
</feature>
<reference evidence="9" key="1">
    <citation type="journal article" date="2023" name="Comput. Struct. Biotechnol. J.">
        <title>Discovery of a novel marine Bacteroidetes with a rich repertoire of carbohydrate-active enzymes.</title>
        <authorList>
            <person name="Chen B."/>
            <person name="Liu G."/>
            <person name="Chen Q."/>
            <person name="Wang H."/>
            <person name="Liu L."/>
            <person name="Tang K."/>
        </authorList>
    </citation>
    <scope>NUCLEOTIDE SEQUENCE</scope>
    <source>
        <strain evidence="9">TK19036</strain>
    </source>
</reference>
<evidence type="ECO:0000259" key="7">
    <source>
        <dbReference type="Pfam" id="PF02687"/>
    </source>
</evidence>
<dbReference type="GO" id="GO:0005886">
    <property type="term" value="C:plasma membrane"/>
    <property type="evidence" value="ECO:0007669"/>
    <property type="project" value="UniProtKB-SubCell"/>
</dbReference>
<keyword evidence="5 6" id="KW-0472">Membrane</keyword>
<evidence type="ECO:0000256" key="2">
    <source>
        <dbReference type="ARBA" id="ARBA00022475"/>
    </source>
</evidence>
<organism evidence="9">
    <name type="scientific">Roseihalotalea indica</name>
    <dbReference type="NCBI Taxonomy" id="2867963"/>
    <lineage>
        <taxon>Bacteria</taxon>
        <taxon>Pseudomonadati</taxon>
        <taxon>Bacteroidota</taxon>
        <taxon>Cytophagia</taxon>
        <taxon>Cytophagales</taxon>
        <taxon>Catalimonadaceae</taxon>
        <taxon>Roseihalotalea</taxon>
    </lineage>
</organism>
<dbReference type="GO" id="GO:0022857">
    <property type="term" value="F:transmembrane transporter activity"/>
    <property type="evidence" value="ECO:0007669"/>
    <property type="project" value="TreeGrafter"/>
</dbReference>
<feature type="transmembrane region" description="Helical" evidence="6">
    <location>
        <begin position="439"/>
        <end position="458"/>
    </location>
</feature>
<evidence type="ECO:0000259" key="8">
    <source>
        <dbReference type="Pfam" id="PF12704"/>
    </source>
</evidence>
<dbReference type="PANTHER" id="PTHR30572">
    <property type="entry name" value="MEMBRANE COMPONENT OF TRANSPORTER-RELATED"/>
    <property type="match status" value="1"/>
</dbReference>
<feature type="transmembrane region" description="Helical" evidence="6">
    <location>
        <begin position="21"/>
        <end position="41"/>
    </location>
</feature>
<keyword evidence="3 6" id="KW-0812">Transmembrane</keyword>
<dbReference type="AlphaFoldDB" id="A0AA49GSQ6"/>
<accession>A0AA49GSQ6</accession>
<keyword evidence="4 6" id="KW-1133">Transmembrane helix</keyword>
<feature type="domain" description="ABC3 transporter permease C-terminal" evidence="7">
    <location>
        <begin position="695"/>
        <end position="804"/>
    </location>
</feature>
<proteinExistence type="predicted"/>
<feature type="transmembrane region" description="Helical" evidence="6">
    <location>
        <begin position="336"/>
        <end position="361"/>
    </location>
</feature>
<reference evidence="9" key="2">
    <citation type="journal article" date="2024" name="Antonie Van Leeuwenhoek">
        <title>Roseihalotalea indica gen. nov., sp. nov., a halophilic Bacteroidetes from mesopelagic Southwest Indian Ocean with higher carbohydrate metabolic potential.</title>
        <authorList>
            <person name="Chen B."/>
            <person name="Zhang M."/>
            <person name="Lin D."/>
            <person name="Ye J."/>
            <person name="Tang K."/>
        </authorList>
    </citation>
    <scope>NUCLEOTIDE SEQUENCE</scope>
    <source>
        <strain evidence="9">TK19036</strain>
    </source>
</reference>
<keyword evidence="2" id="KW-1003">Cell membrane</keyword>
<evidence type="ECO:0000256" key="6">
    <source>
        <dbReference type="SAM" id="Phobius"/>
    </source>
</evidence>
<evidence type="ECO:0000256" key="5">
    <source>
        <dbReference type="ARBA" id="ARBA00023136"/>
    </source>
</evidence>
<comment type="subcellular location">
    <subcellularLocation>
        <location evidence="1">Cell membrane</location>
        <topology evidence="1">Multi-pass membrane protein</topology>
    </subcellularLocation>
</comment>
<protein>
    <submittedName>
        <fullName evidence="9">ABC transporter permease</fullName>
    </submittedName>
</protein>
<dbReference type="Pfam" id="PF02687">
    <property type="entry name" value="FtsX"/>
    <property type="match status" value="2"/>
</dbReference>
<evidence type="ECO:0000313" key="9">
    <source>
        <dbReference type="EMBL" id="WKN38898.1"/>
    </source>
</evidence>
<feature type="transmembrane region" description="Helical" evidence="6">
    <location>
        <begin position="744"/>
        <end position="767"/>
    </location>
</feature>
<name>A0AA49GSQ6_9BACT</name>